<evidence type="ECO:0000256" key="1">
    <source>
        <dbReference type="SAM" id="MobiDB-lite"/>
    </source>
</evidence>
<dbReference type="OrthoDB" id="870892at2"/>
<dbReference type="RefSeq" id="WP_089400052.1">
    <property type="nucleotide sequence ID" value="NZ_FZOT01000009.1"/>
</dbReference>
<keyword evidence="4" id="KW-1185">Reference proteome</keyword>
<evidence type="ECO:0000313" key="3">
    <source>
        <dbReference type="EMBL" id="SNS93429.1"/>
    </source>
</evidence>
<feature type="region of interest" description="Disordered" evidence="1">
    <location>
        <begin position="28"/>
        <end position="48"/>
    </location>
</feature>
<name>A0A239IIS7_9BURK</name>
<accession>A0A239IIS7</accession>
<dbReference type="InterPro" id="IPR007055">
    <property type="entry name" value="BON_dom"/>
</dbReference>
<evidence type="ECO:0000259" key="2">
    <source>
        <dbReference type="PROSITE" id="PS50914"/>
    </source>
</evidence>
<dbReference type="Gene3D" id="3.30.1340.30">
    <property type="match status" value="1"/>
</dbReference>
<dbReference type="AlphaFoldDB" id="A0A239IIS7"/>
<dbReference type="Proteomes" id="UP000198284">
    <property type="component" value="Unassembled WGS sequence"/>
</dbReference>
<evidence type="ECO:0000313" key="4">
    <source>
        <dbReference type="Proteomes" id="UP000198284"/>
    </source>
</evidence>
<dbReference type="Pfam" id="PF04972">
    <property type="entry name" value="BON"/>
    <property type="match status" value="2"/>
</dbReference>
<organism evidence="3 4">
    <name type="scientific">Noviherbaspirillum humi</name>
    <dbReference type="NCBI Taxonomy" id="1688639"/>
    <lineage>
        <taxon>Bacteria</taxon>
        <taxon>Pseudomonadati</taxon>
        <taxon>Pseudomonadota</taxon>
        <taxon>Betaproteobacteria</taxon>
        <taxon>Burkholderiales</taxon>
        <taxon>Oxalobacteraceae</taxon>
        <taxon>Noviherbaspirillum</taxon>
    </lineage>
</organism>
<dbReference type="PROSITE" id="PS50914">
    <property type="entry name" value="BON"/>
    <property type="match status" value="1"/>
</dbReference>
<dbReference type="InterPro" id="IPR051686">
    <property type="entry name" value="Lipoprotein_DolP"/>
</dbReference>
<dbReference type="PANTHER" id="PTHR34606:SF15">
    <property type="entry name" value="BON DOMAIN-CONTAINING PROTEIN"/>
    <property type="match status" value="1"/>
</dbReference>
<feature type="domain" description="BON" evidence="2">
    <location>
        <begin position="46"/>
        <end position="114"/>
    </location>
</feature>
<sequence length="184" mass="19975">MSHPQSDNWPPRQSCSRFLSELFDRRREPPSLLKGSGAGFTASARPDAQIEQDLKDELRLEPSVRTIAIDVRVKDGVATSTGPIDSDGEQRRIETAVQRIAGVKSLSTKLQVIVPEPGVRTDDDIARECEDVLATLVPRFDYAIQVMVSNGWVTLSGASPGATSAGLQKRWSAICPTSAESTVK</sequence>
<dbReference type="EMBL" id="FZOT01000009">
    <property type="protein sequence ID" value="SNS93429.1"/>
    <property type="molecule type" value="Genomic_DNA"/>
</dbReference>
<gene>
    <name evidence="3" type="ORF">SAMN06265795_109129</name>
</gene>
<protein>
    <submittedName>
        <fullName evidence="3">BON domain-containing protein</fullName>
    </submittedName>
</protein>
<dbReference type="PANTHER" id="PTHR34606">
    <property type="entry name" value="BON DOMAIN-CONTAINING PROTEIN"/>
    <property type="match status" value="1"/>
</dbReference>
<proteinExistence type="predicted"/>
<reference evidence="3 4" key="1">
    <citation type="submission" date="2017-06" db="EMBL/GenBank/DDBJ databases">
        <authorList>
            <person name="Kim H.J."/>
            <person name="Triplett B.A."/>
        </authorList>
    </citation>
    <scope>NUCLEOTIDE SEQUENCE [LARGE SCALE GENOMIC DNA]</scope>
    <source>
        <strain evidence="3 4">U15</strain>
    </source>
</reference>